<gene>
    <name evidence="1" type="ORF">HaLaN_06448</name>
</gene>
<dbReference type="AlphaFoldDB" id="A0A699YW13"/>
<reference evidence="1 2" key="1">
    <citation type="submission" date="2020-02" db="EMBL/GenBank/DDBJ databases">
        <title>Draft genome sequence of Haematococcus lacustris strain NIES-144.</title>
        <authorList>
            <person name="Morimoto D."/>
            <person name="Nakagawa S."/>
            <person name="Yoshida T."/>
            <person name="Sawayama S."/>
        </authorList>
    </citation>
    <scope>NUCLEOTIDE SEQUENCE [LARGE SCALE GENOMIC DNA]</scope>
    <source>
        <strain evidence="1 2">NIES-144</strain>
    </source>
</reference>
<accession>A0A699YW13</accession>
<proteinExistence type="predicted"/>
<dbReference type="GO" id="GO:0032259">
    <property type="term" value="P:methylation"/>
    <property type="evidence" value="ECO:0007669"/>
    <property type="project" value="UniProtKB-KW"/>
</dbReference>
<keyword evidence="1" id="KW-0489">Methyltransferase</keyword>
<dbReference type="EMBL" id="BLLF01000367">
    <property type="protein sequence ID" value="GFH11024.1"/>
    <property type="molecule type" value="Genomic_DNA"/>
</dbReference>
<protein>
    <submittedName>
        <fullName evidence="1">tRNA (Uracil-5-)-methyltransferase</fullName>
    </submittedName>
</protein>
<dbReference type="GO" id="GO:0008168">
    <property type="term" value="F:methyltransferase activity"/>
    <property type="evidence" value="ECO:0007669"/>
    <property type="project" value="UniProtKB-KW"/>
</dbReference>
<sequence length="139" mass="15166">MVSQGQPGSVWGTLSCSVLLHPDTQRDWPQQAEQMLHDLEYGTVMVNTWSAIAYPVPHVVWGAFAGQQTLADVGSGMGQINNTHFFDYPQKAVVRVPFDWALLAKPPSAQPIPLLLAQALSGFAVHGWWGIPKGLFASK</sequence>
<dbReference type="Proteomes" id="UP000485058">
    <property type="component" value="Unassembled WGS sequence"/>
</dbReference>
<evidence type="ECO:0000313" key="2">
    <source>
        <dbReference type="Proteomes" id="UP000485058"/>
    </source>
</evidence>
<name>A0A699YW13_HAELA</name>
<keyword evidence="2" id="KW-1185">Reference proteome</keyword>
<evidence type="ECO:0000313" key="1">
    <source>
        <dbReference type="EMBL" id="GFH11024.1"/>
    </source>
</evidence>
<organism evidence="1 2">
    <name type="scientific">Haematococcus lacustris</name>
    <name type="common">Green alga</name>
    <name type="synonym">Haematococcus pluvialis</name>
    <dbReference type="NCBI Taxonomy" id="44745"/>
    <lineage>
        <taxon>Eukaryota</taxon>
        <taxon>Viridiplantae</taxon>
        <taxon>Chlorophyta</taxon>
        <taxon>core chlorophytes</taxon>
        <taxon>Chlorophyceae</taxon>
        <taxon>CS clade</taxon>
        <taxon>Chlamydomonadales</taxon>
        <taxon>Haematococcaceae</taxon>
        <taxon>Haematococcus</taxon>
    </lineage>
</organism>
<keyword evidence="1" id="KW-0808">Transferase</keyword>
<comment type="caution">
    <text evidence="1">The sequence shown here is derived from an EMBL/GenBank/DDBJ whole genome shotgun (WGS) entry which is preliminary data.</text>
</comment>